<reference evidence="1 2" key="1">
    <citation type="submission" date="2016-12" db="EMBL/GenBank/DDBJ databases">
        <title>The draft genome sequence of Actinophytocola sp. 11-183.</title>
        <authorList>
            <person name="Wang W."/>
            <person name="Yuan L."/>
        </authorList>
    </citation>
    <scope>NUCLEOTIDE SEQUENCE [LARGE SCALE GENOMIC DNA]</scope>
    <source>
        <strain evidence="1 2">11-183</strain>
    </source>
</reference>
<dbReference type="STRING" id="1912961.BU204_01065"/>
<keyword evidence="2" id="KW-1185">Reference proteome</keyword>
<evidence type="ECO:0000313" key="2">
    <source>
        <dbReference type="Proteomes" id="UP000185596"/>
    </source>
</evidence>
<comment type="caution">
    <text evidence="1">The sequence shown here is derived from an EMBL/GenBank/DDBJ whole genome shotgun (WGS) entry which is preliminary data.</text>
</comment>
<evidence type="ECO:0000313" key="1">
    <source>
        <dbReference type="EMBL" id="OLF19543.1"/>
    </source>
</evidence>
<dbReference type="Proteomes" id="UP000185596">
    <property type="component" value="Unassembled WGS sequence"/>
</dbReference>
<name>A0A1Q8CYV6_9PSEU</name>
<gene>
    <name evidence="1" type="ORF">BU204_01065</name>
</gene>
<protein>
    <submittedName>
        <fullName evidence="1">Uncharacterized protein</fullName>
    </submittedName>
</protein>
<sequence length="363" mass="40059">MALPPGRSPVPVPGISPTTEPELYRAAGELAAWIDYLLAPESHDGPRIYRQRGVSQESPSDLEMPFRVTNLDAQPHLYDTVSVIDDYASDPAVFFRAAQAVSGVIEPVIGSTYDKLTEGCLTWSRVEADARDPSGVDPKNLPVHPPVTEVRYPELHPARLNWMQMRFGAGWIAPENMAAHEYENDFIPFQVYTENCAYRVAEHLARYRAVFLKAGEDIARLMDGLTARFASPPSREAPGADFDLLSIVVTALVTAVATVISGTPTTAVALGVVATEALGEAVKTAEPKKVVIEGHTHLRDSARQFLDAVDSIEREVAEAIIQLRDHLRIELDRIRELRRHEVIPGSGRTSEAVPRFPEYMVDF</sequence>
<dbReference type="EMBL" id="MSIE01000001">
    <property type="protein sequence ID" value="OLF19543.1"/>
    <property type="molecule type" value="Genomic_DNA"/>
</dbReference>
<organism evidence="1 2">
    <name type="scientific">Actinophytocola xanthii</name>
    <dbReference type="NCBI Taxonomy" id="1912961"/>
    <lineage>
        <taxon>Bacteria</taxon>
        <taxon>Bacillati</taxon>
        <taxon>Actinomycetota</taxon>
        <taxon>Actinomycetes</taxon>
        <taxon>Pseudonocardiales</taxon>
        <taxon>Pseudonocardiaceae</taxon>
    </lineage>
</organism>
<accession>A0A1Q8CYV6</accession>
<proteinExistence type="predicted"/>
<dbReference type="AlphaFoldDB" id="A0A1Q8CYV6"/>